<keyword evidence="1" id="KW-1133">Transmembrane helix</keyword>
<sequence>MSQPSLPVRTVQPSDWVATYFIGVAALALVLTLTVCVILQVSNRDPWSDLGGSISFYVVVLLLSTVVIGISAALPSVLFFWLAQRFTWHRLPIYLVCGALAALPTIAVVKSLLSGFISLSTNAPGVARYLPAMLLFSASGAFLGAIFWWRSGRHLR</sequence>
<dbReference type="Proteomes" id="UP001237292">
    <property type="component" value="Chromosome"/>
</dbReference>
<feature type="transmembrane region" description="Helical" evidence="1">
    <location>
        <begin position="54"/>
        <end position="81"/>
    </location>
</feature>
<proteinExistence type="predicted"/>
<feature type="transmembrane region" description="Helical" evidence="1">
    <location>
        <begin position="129"/>
        <end position="149"/>
    </location>
</feature>
<dbReference type="EMBL" id="CP133164">
    <property type="protein sequence ID" value="WMN18562.1"/>
    <property type="molecule type" value="Genomic_DNA"/>
</dbReference>
<name>A0ABY9NK41_9PSED</name>
<reference evidence="2 3" key="1">
    <citation type="journal article" date="2023" name="Access Microbiol">
        <title>The genome of a steinernematid-associated Pseudomonas piscis bacterium encodes the biosynthesis of insect toxins.</title>
        <authorList>
            <person name="Awori R.M."/>
            <person name="Hendre P."/>
            <person name="Amugune N.O."/>
        </authorList>
    </citation>
    <scope>NUCLEOTIDE SEQUENCE [LARGE SCALE GENOMIC DNA]</scope>
    <source>
        <strain evidence="2 3">75</strain>
    </source>
</reference>
<protein>
    <submittedName>
        <fullName evidence="2">Uncharacterized protein</fullName>
    </submittedName>
</protein>
<dbReference type="RefSeq" id="WP_085599030.1">
    <property type="nucleotide sequence ID" value="NZ_CP133164.1"/>
</dbReference>
<keyword evidence="1" id="KW-0472">Membrane</keyword>
<evidence type="ECO:0000256" key="1">
    <source>
        <dbReference type="SAM" id="Phobius"/>
    </source>
</evidence>
<organism evidence="2 3">
    <name type="scientific">Pseudomonas piscis</name>
    <dbReference type="NCBI Taxonomy" id="2614538"/>
    <lineage>
        <taxon>Bacteria</taxon>
        <taxon>Pseudomonadati</taxon>
        <taxon>Pseudomonadota</taxon>
        <taxon>Gammaproteobacteria</taxon>
        <taxon>Pseudomonadales</taxon>
        <taxon>Pseudomonadaceae</taxon>
        <taxon>Pseudomonas</taxon>
    </lineage>
</organism>
<feature type="transmembrane region" description="Helical" evidence="1">
    <location>
        <begin position="93"/>
        <end position="117"/>
    </location>
</feature>
<keyword evidence="1" id="KW-0812">Transmembrane</keyword>
<gene>
    <name evidence="2" type="ORF">QL104_03900</name>
</gene>
<evidence type="ECO:0000313" key="2">
    <source>
        <dbReference type="EMBL" id="WMN18562.1"/>
    </source>
</evidence>
<accession>A0ABY9NK41</accession>
<feature type="transmembrane region" description="Helical" evidence="1">
    <location>
        <begin position="20"/>
        <end position="42"/>
    </location>
</feature>
<evidence type="ECO:0000313" key="3">
    <source>
        <dbReference type="Proteomes" id="UP001237292"/>
    </source>
</evidence>
<keyword evidence="3" id="KW-1185">Reference proteome</keyword>